<dbReference type="EMBL" id="BMYK01000009">
    <property type="protein sequence ID" value="GHC86252.1"/>
    <property type="molecule type" value="Genomic_DNA"/>
</dbReference>
<evidence type="ECO:0000313" key="7">
    <source>
        <dbReference type="EMBL" id="GHC86252.1"/>
    </source>
</evidence>
<evidence type="ECO:0000256" key="6">
    <source>
        <dbReference type="HAMAP-Rule" id="MF_00337"/>
    </source>
</evidence>
<sequence length="79" mass="8615">MPKATASPPSAPVSYEAALQELEALVGQMESGQMPLDGLLTGYRRGAELLQFCRGRLDAVEEQIRVLDQQGQVKPWSAE</sequence>
<keyword evidence="8" id="KW-1185">Reference proteome</keyword>
<accession>A0ABQ3G3Y5</accession>
<keyword evidence="5 6" id="KW-0269">Exonuclease</keyword>
<comment type="subunit">
    <text evidence="6">Heterooligomer composed of large and small subunits.</text>
</comment>
<evidence type="ECO:0000256" key="2">
    <source>
        <dbReference type="ARBA" id="ARBA00022490"/>
    </source>
</evidence>
<dbReference type="SUPFAM" id="SSF116842">
    <property type="entry name" value="XseB-like"/>
    <property type="match status" value="1"/>
</dbReference>
<evidence type="ECO:0000256" key="1">
    <source>
        <dbReference type="ARBA" id="ARBA00009998"/>
    </source>
</evidence>
<evidence type="ECO:0000313" key="8">
    <source>
        <dbReference type="Proteomes" id="UP000626210"/>
    </source>
</evidence>
<comment type="similarity">
    <text evidence="1 6">Belongs to the XseB family.</text>
</comment>
<name>A0ABQ3G3Y5_9BURK</name>
<dbReference type="RefSeq" id="WP_189687935.1">
    <property type="nucleotide sequence ID" value="NZ_BMYK01000009.1"/>
</dbReference>
<dbReference type="Proteomes" id="UP000626210">
    <property type="component" value="Unassembled WGS sequence"/>
</dbReference>
<dbReference type="PANTHER" id="PTHR34137">
    <property type="entry name" value="EXODEOXYRIBONUCLEASE 7 SMALL SUBUNIT"/>
    <property type="match status" value="1"/>
</dbReference>
<reference evidence="8" key="1">
    <citation type="journal article" date="2019" name="Int. J. Syst. Evol. Microbiol.">
        <title>The Global Catalogue of Microorganisms (GCM) 10K type strain sequencing project: providing services to taxonomists for standard genome sequencing and annotation.</title>
        <authorList>
            <consortium name="The Broad Institute Genomics Platform"/>
            <consortium name="The Broad Institute Genome Sequencing Center for Infectious Disease"/>
            <person name="Wu L."/>
            <person name="Ma J."/>
        </authorList>
    </citation>
    <scope>NUCLEOTIDE SEQUENCE [LARGE SCALE GENOMIC DNA]</scope>
    <source>
        <strain evidence="8">KCTC 23314</strain>
    </source>
</reference>
<keyword evidence="2 6" id="KW-0963">Cytoplasm</keyword>
<dbReference type="NCBIfam" id="TIGR01280">
    <property type="entry name" value="xseB"/>
    <property type="match status" value="1"/>
</dbReference>
<evidence type="ECO:0000256" key="4">
    <source>
        <dbReference type="ARBA" id="ARBA00022801"/>
    </source>
</evidence>
<protein>
    <recommendedName>
        <fullName evidence="6">Exodeoxyribonuclease 7 small subunit</fullName>
        <ecNumber evidence="6">3.1.11.6</ecNumber>
    </recommendedName>
    <alternativeName>
        <fullName evidence="6">Exodeoxyribonuclease VII small subunit</fullName>
        <shortName evidence="6">Exonuclease VII small subunit</shortName>
    </alternativeName>
</protein>
<keyword evidence="4 6" id="KW-0378">Hydrolase</keyword>
<comment type="catalytic activity">
    <reaction evidence="6">
        <text>Exonucleolytic cleavage in either 5'- to 3'- or 3'- to 5'-direction to yield nucleoside 5'-phosphates.</text>
        <dbReference type="EC" id="3.1.11.6"/>
    </reaction>
</comment>
<gene>
    <name evidence="6" type="primary">xseB</name>
    <name evidence="7" type="ORF">GCM10007320_31890</name>
</gene>
<dbReference type="PIRSF" id="PIRSF006488">
    <property type="entry name" value="Exonuc_VII_S"/>
    <property type="match status" value="1"/>
</dbReference>
<evidence type="ECO:0000256" key="3">
    <source>
        <dbReference type="ARBA" id="ARBA00022722"/>
    </source>
</evidence>
<comment type="function">
    <text evidence="6">Bidirectionally degrades single-stranded DNA into large acid-insoluble oligonucleotides, which are then degraded further into small acid-soluble oligonucleotides.</text>
</comment>
<organism evidence="7 8">
    <name type="scientific">Pseudorhodoferax aquiterrae</name>
    <dbReference type="NCBI Taxonomy" id="747304"/>
    <lineage>
        <taxon>Bacteria</taxon>
        <taxon>Pseudomonadati</taxon>
        <taxon>Pseudomonadota</taxon>
        <taxon>Betaproteobacteria</taxon>
        <taxon>Burkholderiales</taxon>
        <taxon>Comamonadaceae</taxon>
    </lineage>
</organism>
<dbReference type="InterPro" id="IPR037004">
    <property type="entry name" value="Exonuc_VII_ssu_sf"/>
</dbReference>
<dbReference type="InterPro" id="IPR003761">
    <property type="entry name" value="Exonuc_VII_S"/>
</dbReference>
<dbReference type="Gene3D" id="1.10.287.1040">
    <property type="entry name" value="Exonuclease VII, small subunit"/>
    <property type="match status" value="1"/>
</dbReference>
<comment type="subcellular location">
    <subcellularLocation>
        <location evidence="6">Cytoplasm</location>
    </subcellularLocation>
</comment>
<dbReference type="EC" id="3.1.11.6" evidence="6"/>
<proteinExistence type="inferred from homology"/>
<comment type="caution">
    <text evidence="7">The sequence shown here is derived from an EMBL/GenBank/DDBJ whole genome shotgun (WGS) entry which is preliminary data.</text>
</comment>
<keyword evidence="3 6" id="KW-0540">Nuclease</keyword>
<dbReference type="HAMAP" id="MF_00337">
    <property type="entry name" value="Exonuc_7_S"/>
    <property type="match status" value="1"/>
</dbReference>
<dbReference type="Pfam" id="PF02609">
    <property type="entry name" value="Exonuc_VII_S"/>
    <property type="match status" value="1"/>
</dbReference>
<dbReference type="PANTHER" id="PTHR34137:SF1">
    <property type="entry name" value="EXODEOXYRIBONUCLEASE 7 SMALL SUBUNIT"/>
    <property type="match status" value="1"/>
</dbReference>
<evidence type="ECO:0000256" key="5">
    <source>
        <dbReference type="ARBA" id="ARBA00022839"/>
    </source>
</evidence>